<evidence type="ECO:0000313" key="8">
    <source>
        <dbReference type="Proteomes" id="UP000758603"/>
    </source>
</evidence>
<dbReference type="OrthoDB" id="268400at2759"/>
<feature type="transmembrane region" description="Helical" evidence="5">
    <location>
        <begin position="501"/>
        <end position="522"/>
    </location>
</feature>
<gene>
    <name evidence="7" type="ORF">BKA67DRAFT_509093</name>
</gene>
<feature type="transmembrane region" description="Helical" evidence="5">
    <location>
        <begin position="404"/>
        <end position="425"/>
    </location>
</feature>
<keyword evidence="4 5" id="KW-0472">Membrane</keyword>
<evidence type="ECO:0000313" key="7">
    <source>
        <dbReference type="EMBL" id="KAH6661198.1"/>
    </source>
</evidence>
<feature type="transmembrane region" description="Helical" evidence="5">
    <location>
        <begin position="224"/>
        <end position="245"/>
    </location>
</feature>
<dbReference type="PANTHER" id="PTHR23502">
    <property type="entry name" value="MAJOR FACILITATOR SUPERFAMILY"/>
    <property type="match status" value="1"/>
</dbReference>
<dbReference type="PROSITE" id="PS50850">
    <property type="entry name" value="MFS"/>
    <property type="match status" value="1"/>
</dbReference>
<feature type="transmembrane region" description="Helical" evidence="5">
    <location>
        <begin position="60"/>
        <end position="79"/>
    </location>
</feature>
<dbReference type="Proteomes" id="UP000758603">
    <property type="component" value="Unassembled WGS sequence"/>
</dbReference>
<evidence type="ECO:0000256" key="2">
    <source>
        <dbReference type="ARBA" id="ARBA00022692"/>
    </source>
</evidence>
<dbReference type="EMBL" id="JAGPXC010000001">
    <property type="protein sequence ID" value="KAH6661198.1"/>
    <property type="molecule type" value="Genomic_DNA"/>
</dbReference>
<dbReference type="GeneID" id="70126100"/>
<feature type="transmembrane region" description="Helical" evidence="5">
    <location>
        <begin position="190"/>
        <end position="212"/>
    </location>
</feature>
<evidence type="ECO:0000256" key="3">
    <source>
        <dbReference type="ARBA" id="ARBA00022989"/>
    </source>
</evidence>
<reference evidence="7" key="1">
    <citation type="journal article" date="2021" name="Nat. Commun.">
        <title>Genetic determinants of endophytism in the Arabidopsis root mycobiome.</title>
        <authorList>
            <person name="Mesny F."/>
            <person name="Miyauchi S."/>
            <person name="Thiergart T."/>
            <person name="Pickel B."/>
            <person name="Atanasova L."/>
            <person name="Karlsson M."/>
            <person name="Huettel B."/>
            <person name="Barry K.W."/>
            <person name="Haridas S."/>
            <person name="Chen C."/>
            <person name="Bauer D."/>
            <person name="Andreopoulos W."/>
            <person name="Pangilinan J."/>
            <person name="LaButti K."/>
            <person name="Riley R."/>
            <person name="Lipzen A."/>
            <person name="Clum A."/>
            <person name="Drula E."/>
            <person name="Henrissat B."/>
            <person name="Kohler A."/>
            <person name="Grigoriev I.V."/>
            <person name="Martin F.M."/>
            <person name="Hacquard S."/>
        </authorList>
    </citation>
    <scope>NUCLEOTIDE SEQUENCE</scope>
    <source>
        <strain evidence="7">MPI-SDFR-AT-0073</strain>
    </source>
</reference>
<feature type="transmembrane region" description="Helical" evidence="5">
    <location>
        <begin position="155"/>
        <end position="178"/>
    </location>
</feature>
<feature type="transmembrane region" description="Helical" evidence="5">
    <location>
        <begin position="131"/>
        <end position="149"/>
    </location>
</feature>
<dbReference type="Gene3D" id="1.20.1250.20">
    <property type="entry name" value="MFS general substrate transporter like domains"/>
    <property type="match status" value="1"/>
</dbReference>
<sequence>MAHRLSSSYFAPSDYKASKHASLDVPGSVFMISSAGNVLRLPIPSKSPRDPLAWSWARRIAAFCSLEFYSVVASFLVNIPGTLMPAFQSEFGTENTAPFSVAALPSTMTLFMAVGYLVNIPLSTAIGRRPVVIMSAAIAAASTLWAGFAGSFAQLLVAFALQGFAVAGAISMCLTMVLDATFIHERPYALSLYWCVGSVIIKALTLPLPLITEITTDWRPIYEIWFLVILIALVLVICFVPETYFIRPPVAFDGRVLVQSGTEKVRIYDDWFLVHETGGMKPLPEAPLRSAWFDQLKIRRAEGTQWWSMLATFAQMPFCFINPLIFWVSLLNACLLGTVIFLNLLQPGALMGFVGIGNSGLINTYLGVSGAIGALLALPLSGPTTAWLTKYLSLRSGGVRHAEVYLPGFAIPTIAGCLSVGMAAVAVDREWSPLWQYVAATLSMISYNTGNVATALWVTEAFPRWASAALSSVLFTANAVAFILGLKLTPWVRGVHIMPQSYVWMGLLAVMGLVAVPVAFWGRTVRQYIQGRWSFSEKGALRPQ</sequence>
<dbReference type="RefSeq" id="XP_045965329.1">
    <property type="nucleotide sequence ID" value="XM_046097208.1"/>
</dbReference>
<feature type="transmembrane region" description="Helical" evidence="5">
    <location>
        <begin position="365"/>
        <end position="392"/>
    </location>
</feature>
<dbReference type="Pfam" id="PF07690">
    <property type="entry name" value="MFS_1"/>
    <property type="match status" value="1"/>
</dbReference>
<dbReference type="SUPFAM" id="SSF103473">
    <property type="entry name" value="MFS general substrate transporter"/>
    <property type="match status" value="1"/>
</dbReference>
<keyword evidence="2 5" id="KW-0812">Transmembrane</keyword>
<accession>A0A9P8UZE8</accession>
<comment type="subcellular location">
    <subcellularLocation>
        <location evidence="1">Membrane</location>
        <topology evidence="1">Multi-pass membrane protein</topology>
    </subcellularLocation>
</comment>
<comment type="caution">
    <text evidence="7">The sequence shown here is derived from an EMBL/GenBank/DDBJ whole genome shotgun (WGS) entry which is preliminary data.</text>
</comment>
<dbReference type="GO" id="GO:0022857">
    <property type="term" value="F:transmembrane transporter activity"/>
    <property type="evidence" value="ECO:0007669"/>
    <property type="project" value="InterPro"/>
</dbReference>
<feature type="transmembrane region" description="Helical" evidence="5">
    <location>
        <begin position="465"/>
        <end position="486"/>
    </location>
</feature>
<organism evidence="7 8">
    <name type="scientific">Truncatella angustata</name>
    <dbReference type="NCBI Taxonomy" id="152316"/>
    <lineage>
        <taxon>Eukaryota</taxon>
        <taxon>Fungi</taxon>
        <taxon>Dikarya</taxon>
        <taxon>Ascomycota</taxon>
        <taxon>Pezizomycotina</taxon>
        <taxon>Sordariomycetes</taxon>
        <taxon>Xylariomycetidae</taxon>
        <taxon>Amphisphaeriales</taxon>
        <taxon>Sporocadaceae</taxon>
        <taxon>Truncatella</taxon>
    </lineage>
</organism>
<feature type="transmembrane region" description="Helical" evidence="5">
    <location>
        <begin position="99"/>
        <end position="119"/>
    </location>
</feature>
<protein>
    <submittedName>
        <fullName evidence="7">Major facilitator superfamily domain-containing protein</fullName>
    </submittedName>
</protein>
<evidence type="ECO:0000256" key="5">
    <source>
        <dbReference type="SAM" id="Phobius"/>
    </source>
</evidence>
<dbReference type="PANTHER" id="PTHR23502:SF149">
    <property type="entry name" value="TRANSPORTER, PUTATIVE-RELATED"/>
    <property type="match status" value="1"/>
</dbReference>
<dbReference type="InterPro" id="IPR020846">
    <property type="entry name" value="MFS_dom"/>
</dbReference>
<proteinExistence type="predicted"/>
<keyword evidence="8" id="KW-1185">Reference proteome</keyword>
<feature type="transmembrane region" description="Helical" evidence="5">
    <location>
        <begin position="437"/>
        <end position="458"/>
    </location>
</feature>
<evidence type="ECO:0000259" key="6">
    <source>
        <dbReference type="PROSITE" id="PS50850"/>
    </source>
</evidence>
<dbReference type="InterPro" id="IPR036259">
    <property type="entry name" value="MFS_trans_sf"/>
</dbReference>
<dbReference type="InterPro" id="IPR011701">
    <property type="entry name" value="MFS"/>
</dbReference>
<feature type="domain" description="Major facilitator superfamily (MFS) profile" evidence="6">
    <location>
        <begin position="62"/>
        <end position="524"/>
    </location>
</feature>
<evidence type="ECO:0000256" key="4">
    <source>
        <dbReference type="ARBA" id="ARBA00023136"/>
    </source>
</evidence>
<name>A0A9P8UZE8_9PEZI</name>
<dbReference type="AlphaFoldDB" id="A0A9P8UZE8"/>
<dbReference type="GO" id="GO:0005886">
    <property type="term" value="C:plasma membrane"/>
    <property type="evidence" value="ECO:0007669"/>
    <property type="project" value="TreeGrafter"/>
</dbReference>
<keyword evidence="3 5" id="KW-1133">Transmembrane helix</keyword>
<feature type="transmembrane region" description="Helical" evidence="5">
    <location>
        <begin position="324"/>
        <end position="345"/>
    </location>
</feature>
<evidence type="ECO:0000256" key="1">
    <source>
        <dbReference type="ARBA" id="ARBA00004141"/>
    </source>
</evidence>